<dbReference type="EMBL" id="JACIDK010000008">
    <property type="protein sequence ID" value="MBB3893232.1"/>
    <property type="molecule type" value="Genomic_DNA"/>
</dbReference>
<feature type="domain" description="VOC" evidence="1">
    <location>
        <begin position="1"/>
        <end position="122"/>
    </location>
</feature>
<dbReference type="GO" id="GO:0016829">
    <property type="term" value="F:lyase activity"/>
    <property type="evidence" value="ECO:0007669"/>
    <property type="project" value="UniProtKB-KW"/>
</dbReference>
<sequence length="122" mass="13557">MFKHVKFAGLPVSDQDRAVAFYRDVLGLVLAADQRYGSGWRWIEFEVPGSPTRILFERRANEAPGEQPSLILVVEDVDAAFGELSGRGVTFDQDPMDAPWSPKERYALLRDSEGNLVMIGSG</sequence>
<evidence type="ECO:0000313" key="2">
    <source>
        <dbReference type="EMBL" id="MBB3893232.1"/>
    </source>
</evidence>
<reference evidence="2 3" key="1">
    <citation type="submission" date="2020-08" db="EMBL/GenBank/DDBJ databases">
        <title>Genomic Encyclopedia of Type Strains, Phase IV (KMG-IV): sequencing the most valuable type-strain genomes for metagenomic binning, comparative biology and taxonomic classification.</title>
        <authorList>
            <person name="Goeker M."/>
        </authorList>
    </citation>
    <scope>NUCLEOTIDE SEQUENCE [LARGE SCALE GENOMIC DNA]</scope>
    <source>
        <strain evidence="2 3">DSM 21793</strain>
    </source>
</reference>
<accession>A0A840A7A3</accession>
<evidence type="ECO:0000313" key="3">
    <source>
        <dbReference type="Proteomes" id="UP000530564"/>
    </source>
</evidence>
<dbReference type="Pfam" id="PF00903">
    <property type="entry name" value="Glyoxalase"/>
    <property type="match status" value="1"/>
</dbReference>
<keyword evidence="2" id="KW-0456">Lyase</keyword>
<keyword evidence="3" id="KW-1185">Reference proteome</keyword>
<evidence type="ECO:0000259" key="1">
    <source>
        <dbReference type="PROSITE" id="PS51819"/>
    </source>
</evidence>
<comment type="caution">
    <text evidence="2">The sequence shown here is derived from an EMBL/GenBank/DDBJ whole genome shotgun (WGS) entry which is preliminary data.</text>
</comment>
<gene>
    <name evidence="2" type="ORF">GGQ61_003974</name>
</gene>
<name>A0A840A7A3_9CAUL</name>
<dbReference type="AlphaFoldDB" id="A0A840A7A3"/>
<proteinExistence type="predicted"/>
<dbReference type="PROSITE" id="PS51819">
    <property type="entry name" value="VOC"/>
    <property type="match status" value="1"/>
</dbReference>
<dbReference type="RefSeq" id="WP_183776588.1">
    <property type="nucleotide sequence ID" value="NZ_JACIDK010000008.1"/>
</dbReference>
<dbReference type="PANTHER" id="PTHR36437">
    <property type="entry name" value="GLYOXALASE/BLEOMYCIN RESISTANCE PROTEIN/DIOXYGENASE"/>
    <property type="match status" value="1"/>
</dbReference>
<dbReference type="InterPro" id="IPR037523">
    <property type="entry name" value="VOC_core"/>
</dbReference>
<dbReference type="InterPro" id="IPR029068">
    <property type="entry name" value="Glyas_Bleomycin-R_OHBP_Dase"/>
</dbReference>
<protein>
    <submittedName>
        <fullName evidence="2">Putative enzyme related to lactoylglutathione lyase</fullName>
    </submittedName>
</protein>
<dbReference type="Proteomes" id="UP000530564">
    <property type="component" value="Unassembled WGS sequence"/>
</dbReference>
<dbReference type="InterPro" id="IPR004360">
    <property type="entry name" value="Glyas_Fos-R_dOase_dom"/>
</dbReference>
<dbReference type="SUPFAM" id="SSF54593">
    <property type="entry name" value="Glyoxalase/Bleomycin resistance protein/Dihydroxybiphenyl dioxygenase"/>
    <property type="match status" value="1"/>
</dbReference>
<dbReference type="Gene3D" id="3.10.180.10">
    <property type="entry name" value="2,3-Dihydroxybiphenyl 1,2-Dioxygenase, domain 1"/>
    <property type="match status" value="1"/>
</dbReference>
<organism evidence="2 3">
    <name type="scientific">Phenylobacterium haematophilum</name>
    <dbReference type="NCBI Taxonomy" id="98513"/>
    <lineage>
        <taxon>Bacteria</taxon>
        <taxon>Pseudomonadati</taxon>
        <taxon>Pseudomonadota</taxon>
        <taxon>Alphaproteobacteria</taxon>
        <taxon>Caulobacterales</taxon>
        <taxon>Caulobacteraceae</taxon>
        <taxon>Phenylobacterium</taxon>
    </lineage>
</organism>
<dbReference type="PANTHER" id="PTHR36437:SF2">
    <property type="entry name" value="GLYOXALASE_BLEOMYCIN RESISTANCE PROTEIN_DIOXYGENASE"/>
    <property type="match status" value="1"/>
</dbReference>